<dbReference type="AlphaFoldDB" id="A0A1Y2FG33"/>
<dbReference type="InterPro" id="IPR016181">
    <property type="entry name" value="Acyl_CoA_acyltransferase"/>
</dbReference>
<dbReference type="STRING" id="106004.A0A1Y2FG33"/>
<evidence type="ECO:0000313" key="5">
    <source>
        <dbReference type="Proteomes" id="UP000193467"/>
    </source>
</evidence>
<accession>A0A1Y2FG33</accession>
<protein>
    <submittedName>
        <fullName evidence="4">Acyl-CoA N-acyltransferase</fullName>
    </submittedName>
</protein>
<evidence type="ECO:0000259" key="3">
    <source>
        <dbReference type="SMART" id="SM01006"/>
    </source>
</evidence>
<sequence length="383" mass="42864">MSSTAPLAAEALTPRSSSSSSRTSLFQPSLTLSGIRTTVKYRNQEVCTSAAAYHQSALLHTQLEHSGASSTVHLRLNNIDPEAPPFELGDTTRALWSALFPYFAKGREAPETLQAEIVLPSEVLHQALLALGATHQELQYTLSRSAIFQLFQYASAERTPLPFPYLPTTAPSSLVHPLRPSKPLPTSPLYSRLIPHLNSHFKLAVVGPNDVPLLHGWLNDDRVDEFWQERGTLEQHEKFVAERTADAHVIPVIGSYVETTPEGEMAREPEPATYSEIYWVKEDRLGPLMDVRDYDRGIHMLVGSNAHRGPHRVRAWMPSLVHYCFLEDSRTERVVAEPNAKNAKIIKYMESIGFKQHGTVEFPHKTAALMICDKADFYSLCPF</sequence>
<dbReference type="EMBL" id="MCGR01000020">
    <property type="protein sequence ID" value="ORY82908.1"/>
    <property type="molecule type" value="Genomic_DNA"/>
</dbReference>
<dbReference type="InParanoid" id="A0A1Y2FG33"/>
<feature type="domain" description="Acyltransferase MbtK/IucB-like conserved" evidence="3">
    <location>
        <begin position="201"/>
        <end position="250"/>
    </location>
</feature>
<dbReference type="Pfam" id="PF13523">
    <property type="entry name" value="Acetyltransf_8"/>
    <property type="match status" value="1"/>
</dbReference>
<comment type="caution">
    <text evidence="4">The sequence shown here is derived from an EMBL/GenBank/DDBJ whole genome shotgun (WGS) entry which is preliminary data.</text>
</comment>
<dbReference type="SUPFAM" id="SSF55729">
    <property type="entry name" value="Acyl-CoA N-acyltransferases (Nat)"/>
    <property type="match status" value="1"/>
</dbReference>
<dbReference type="GO" id="GO:0016410">
    <property type="term" value="F:N-acyltransferase activity"/>
    <property type="evidence" value="ECO:0007669"/>
    <property type="project" value="TreeGrafter"/>
</dbReference>
<evidence type="ECO:0000256" key="2">
    <source>
        <dbReference type="SAM" id="MobiDB-lite"/>
    </source>
</evidence>
<gene>
    <name evidence="4" type="ORF">BCR35DRAFT_303531</name>
</gene>
<keyword evidence="5" id="KW-1185">Reference proteome</keyword>
<dbReference type="Proteomes" id="UP000193467">
    <property type="component" value="Unassembled WGS sequence"/>
</dbReference>
<evidence type="ECO:0000256" key="1">
    <source>
        <dbReference type="ARBA" id="ARBA00009893"/>
    </source>
</evidence>
<dbReference type="InterPro" id="IPR019432">
    <property type="entry name" value="Acyltransferase_MbtK/IucB-like"/>
</dbReference>
<dbReference type="GO" id="GO:0019290">
    <property type="term" value="P:siderophore biosynthetic process"/>
    <property type="evidence" value="ECO:0007669"/>
    <property type="project" value="InterPro"/>
</dbReference>
<dbReference type="SMART" id="SM01006">
    <property type="entry name" value="AlcB"/>
    <property type="match status" value="1"/>
</dbReference>
<organism evidence="4 5">
    <name type="scientific">Leucosporidium creatinivorum</name>
    <dbReference type="NCBI Taxonomy" id="106004"/>
    <lineage>
        <taxon>Eukaryota</taxon>
        <taxon>Fungi</taxon>
        <taxon>Dikarya</taxon>
        <taxon>Basidiomycota</taxon>
        <taxon>Pucciniomycotina</taxon>
        <taxon>Microbotryomycetes</taxon>
        <taxon>Leucosporidiales</taxon>
        <taxon>Leucosporidium</taxon>
    </lineage>
</organism>
<feature type="compositionally biased region" description="Low complexity" evidence="2">
    <location>
        <begin position="15"/>
        <end position="24"/>
    </location>
</feature>
<proteinExistence type="inferred from homology"/>
<comment type="similarity">
    <text evidence="1">Belongs to the lysine N-acyltransferase MbtK family.</text>
</comment>
<feature type="region of interest" description="Disordered" evidence="2">
    <location>
        <begin position="1"/>
        <end position="25"/>
    </location>
</feature>
<dbReference type="OrthoDB" id="4250781at2759"/>
<keyword evidence="4" id="KW-0012">Acyltransferase</keyword>
<evidence type="ECO:0000313" key="4">
    <source>
        <dbReference type="EMBL" id="ORY82908.1"/>
    </source>
</evidence>
<dbReference type="PANTHER" id="PTHR31438:SF1">
    <property type="entry name" value="LYSINE N-ACYLTRANSFERASE C17G9.06C-RELATED"/>
    <property type="match status" value="1"/>
</dbReference>
<reference evidence="4 5" key="1">
    <citation type="submission" date="2016-07" db="EMBL/GenBank/DDBJ databases">
        <title>Pervasive Adenine N6-methylation of Active Genes in Fungi.</title>
        <authorList>
            <consortium name="DOE Joint Genome Institute"/>
            <person name="Mondo S.J."/>
            <person name="Dannebaum R.O."/>
            <person name="Kuo R.C."/>
            <person name="Labutti K."/>
            <person name="Haridas S."/>
            <person name="Kuo A."/>
            <person name="Salamov A."/>
            <person name="Ahrendt S.R."/>
            <person name="Lipzen A."/>
            <person name="Sullivan W."/>
            <person name="Andreopoulos W.B."/>
            <person name="Clum A."/>
            <person name="Lindquist E."/>
            <person name="Daum C."/>
            <person name="Ramamoorthy G.K."/>
            <person name="Gryganskyi A."/>
            <person name="Culley D."/>
            <person name="Magnuson J.K."/>
            <person name="James T.Y."/>
            <person name="O'Malley M.A."/>
            <person name="Stajich J.E."/>
            <person name="Spatafora J.W."/>
            <person name="Visel A."/>
            <person name="Grigoriev I.V."/>
        </authorList>
    </citation>
    <scope>NUCLEOTIDE SEQUENCE [LARGE SCALE GENOMIC DNA]</scope>
    <source>
        <strain evidence="4 5">62-1032</strain>
    </source>
</reference>
<dbReference type="PANTHER" id="PTHR31438">
    <property type="entry name" value="LYSINE N-ACYLTRANSFERASE C17G9.06C-RELATED"/>
    <property type="match status" value="1"/>
</dbReference>
<name>A0A1Y2FG33_9BASI</name>
<keyword evidence="4" id="KW-0808">Transferase</keyword>
<dbReference type="Gene3D" id="3.40.630.30">
    <property type="match status" value="1"/>
</dbReference>